<organism evidence="2 3">
    <name type="scientific">Alkanindiges hydrocarboniclasticus</name>
    <dbReference type="NCBI Taxonomy" id="1907941"/>
    <lineage>
        <taxon>Bacteria</taxon>
        <taxon>Pseudomonadati</taxon>
        <taxon>Pseudomonadota</taxon>
        <taxon>Gammaproteobacteria</taxon>
        <taxon>Moraxellales</taxon>
        <taxon>Moraxellaceae</taxon>
        <taxon>Alkanindiges</taxon>
    </lineage>
</organism>
<protein>
    <recommendedName>
        <fullName evidence="1">MOSC domain-containing protein</fullName>
    </recommendedName>
</protein>
<dbReference type="PANTHER" id="PTHR30212">
    <property type="entry name" value="PROTEIN YIIM"/>
    <property type="match status" value="1"/>
</dbReference>
<dbReference type="SUPFAM" id="SSF50800">
    <property type="entry name" value="PK beta-barrel domain-like"/>
    <property type="match status" value="1"/>
</dbReference>
<evidence type="ECO:0000313" key="3">
    <source>
        <dbReference type="Proteomes" id="UP000192132"/>
    </source>
</evidence>
<dbReference type="InterPro" id="IPR052353">
    <property type="entry name" value="Benzoxazolinone_Detox_Enz"/>
</dbReference>
<dbReference type="PANTHER" id="PTHR30212:SF2">
    <property type="entry name" value="PROTEIN YIIM"/>
    <property type="match status" value="1"/>
</dbReference>
<feature type="domain" description="MOSC" evidence="1">
    <location>
        <begin position="25"/>
        <end position="162"/>
    </location>
</feature>
<keyword evidence="3" id="KW-1185">Reference proteome</keyword>
<dbReference type="AlphaFoldDB" id="A0A1S8CWH2"/>
<evidence type="ECO:0000313" key="2">
    <source>
        <dbReference type="EMBL" id="ONG40598.1"/>
    </source>
</evidence>
<dbReference type="STRING" id="1907941.BKE30_07350"/>
<dbReference type="Pfam" id="PF03473">
    <property type="entry name" value="MOSC"/>
    <property type="match status" value="1"/>
</dbReference>
<proteinExistence type="predicted"/>
<dbReference type="PROSITE" id="PS51340">
    <property type="entry name" value="MOSC"/>
    <property type="match status" value="1"/>
</dbReference>
<dbReference type="InterPro" id="IPR011037">
    <property type="entry name" value="Pyrv_Knase-like_insert_dom_sf"/>
</dbReference>
<comment type="caution">
    <text evidence="2">The sequence shown here is derived from an EMBL/GenBank/DDBJ whole genome shotgun (WGS) entry which is preliminary data.</text>
</comment>
<dbReference type="InterPro" id="IPR005302">
    <property type="entry name" value="MoCF_Sase_C"/>
</dbReference>
<evidence type="ECO:0000259" key="1">
    <source>
        <dbReference type="PROSITE" id="PS51340"/>
    </source>
</evidence>
<name>A0A1S8CWH2_9GAMM</name>
<dbReference type="GO" id="GO:0003824">
    <property type="term" value="F:catalytic activity"/>
    <property type="evidence" value="ECO:0007669"/>
    <property type="project" value="InterPro"/>
</dbReference>
<dbReference type="GO" id="GO:0030170">
    <property type="term" value="F:pyridoxal phosphate binding"/>
    <property type="evidence" value="ECO:0007669"/>
    <property type="project" value="InterPro"/>
</dbReference>
<gene>
    <name evidence="2" type="ORF">BKE30_07350</name>
</gene>
<dbReference type="EMBL" id="MLCN01000017">
    <property type="protein sequence ID" value="ONG40598.1"/>
    <property type="molecule type" value="Genomic_DNA"/>
</dbReference>
<sequence length="219" mass="24683">MQIEQLYLGKLTHWEAKNQNTGIFKQPVDCAYVSKEGLVGDVQADRRFHGGPEKALHQFAQASYDKIVEGYPELNGIAVKGTIGENFSCADMTDENVFIGDIYQYGTAVIQVAQPRNPCWKINYRYKVELLSNYIAEHAISGWYYRVLQEGKVAVGDTIVLLERPNHLISNAGLLHLMNQQQPALLALEAARDCAGLNTDWIKRIDSRIKHLTHALNKQ</sequence>
<dbReference type="Gene3D" id="2.40.33.20">
    <property type="entry name" value="PK beta-barrel domain-like"/>
    <property type="match status" value="1"/>
</dbReference>
<accession>A0A1S8CWH2</accession>
<reference evidence="2 3" key="1">
    <citation type="submission" date="2016-10" db="EMBL/GenBank/DDBJ databases">
        <title>Draft Genome sequence of Alkanindiges sp. strain H1.</title>
        <authorList>
            <person name="Subhash Y."/>
            <person name="Lee S."/>
        </authorList>
    </citation>
    <scope>NUCLEOTIDE SEQUENCE [LARGE SCALE GENOMIC DNA]</scope>
    <source>
        <strain evidence="2 3">H1</strain>
    </source>
</reference>
<dbReference type="GO" id="GO:0030151">
    <property type="term" value="F:molybdenum ion binding"/>
    <property type="evidence" value="ECO:0007669"/>
    <property type="project" value="InterPro"/>
</dbReference>
<dbReference type="Proteomes" id="UP000192132">
    <property type="component" value="Unassembled WGS sequence"/>
</dbReference>